<proteinExistence type="predicted"/>
<gene>
    <name evidence="2" type="ORF">TrCOL_g13088</name>
</gene>
<accession>A0A9W7GF31</accession>
<keyword evidence="3" id="KW-1185">Reference proteome</keyword>
<evidence type="ECO:0000313" key="2">
    <source>
        <dbReference type="EMBL" id="GMI44836.1"/>
    </source>
</evidence>
<organism evidence="2 3">
    <name type="scientific">Triparma columacea</name>
    <dbReference type="NCBI Taxonomy" id="722753"/>
    <lineage>
        <taxon>Eukaryota</taxon>
        <taxon>Sar</taxon>
        <taxon>Stramenopiles</taxon>
        <taxon>Ochrophyta</taxon>
        <taxon>Bolidophyceae</taxon>
        <taxon>Parmales</taxon>
        <taxon>Triparmaceae</taxon>
        <taxon>Triparma</taxon>
    </lineage>
</organism>
<dbReference type="EMBL" id="BRYA01000228">
    <property type="protein sequence ID" value="GMI44836.1"/>
    <property type="molecule type" value="Genomic_DNA"/>
</dbReference>
<evidence type="ECO:0000259" key="1">
    <source>
        <dbReference type="Pfam" id="PF03372"/>
    </source>
</evidence>
<reference evidence="3" key="1">
    <citation type="journal article" date="2023" name="Commun. Biol.">
        <title>Genome analysis of Parmales, the sister group of diatoms, reveals the evolutionary specialization of diatoms from phago-mixotrophs to photoautotrophs.</title>
        <authorList>
            <person name="Ban H."/>
            <person name="Sato S."/>
            <person name="Yoshikawa S."/>
            <person name="Yamada K."/>
            <person name="Nakamura Y."/>
            <person name="Ichinomiya M."/>
            <person name="Sato N."/>
            <person name="Blanc-Mathieu R."/>
            <person name="Endo H."/>
            <person name="Kuwata A."/>
            <person name="Ogata H."/>
        </authorList>
    </citation>
    <scope>NUCLEOTIDE SEQUENCE [LARGE SCALE GENOMIC DNA]</scope>
</reference>
<name>A0A9W7GF31_9STRA</name>
<dbReference type="Proteomes" id="UP001165065">
    <property type="component" value="Unassembled WGS sequence"/>
</dbReference>
<feature type="domain" description="Endonuclease/exonuclease/phosphatase" evidence="1">
    <location>
        <begin position="21"/>
        <end position="338"/>
    </location>
</feature>
<protein>
    <recommendedName>
        <fullName evidence="1">Endonuclease/exonuclease/phosphatase domain-containing protein</fullName>
    </recommendedName>
</protein>
<dbReference type="Pfam" id="PF03372">
    <property type="entry name" value="Exo_endo_phos"/>
    <property type="match status" value="1"/>
</dbReference>
<evidence type="ECO:0000313" key="3">
    <source>
        <dbReference type="Proteomes" id="UP001165065"/>
    </source>
</evidence>
<dbReference type="Gene3D" id="3.60.10.10">
    <property type="entry name" value="Endonuclease/exonuclease/phosphatase"/>
    <property type="match status" value="1"/>
</dbReference>
<dbReference type="InterPro" id="IPR005135">
    <property type="entry name" value="Endo/exonuclease/phosphatase"/>
</dbReference>
<dbReference type="InterPro" id="IPR036691">
    <property type="entry name" value="Endo/exonu/phosph_ase_sf"/>
</dbReference>
<dbReference type="SUPFAM" id="SSF56219">
    <property type="entry name" value="DNase I-like"/>
    <property type="match status" value="1"/>
</dbReference>
<dbReference type="OrthoDB" id="387657at2759"/>
<sequence length="355" mass="38987">MSKFQQSARISDESEDLSVLQINVWSGSKYDILWSSGSFDSFETPVHHNQRFDAFIQGVRALDPDVISLNEAMGLQGCKKYLEKVGKALEDYSVFGSIGVGGIILGPVAIPSWRTTEGDALLVKRKYEGKFIGRKRLSGRVYNNSFALNTDDATQVLGISLKKGGTSYAIYCTHWHAGLLDDKETNGDLNGLEGFSDKEINAGREEIYRSTETRLNEARLTLDFVKRTSGNNDVIVLMGDFNSTSGTPELKQVVEGGFTPLNIEGKKDTWSRDNPNVLMQSAPERADARGKVGGILYDKFSKREAQLDHIFVKGRVDLDGSPALVVLKEAAPVVPSDHYGLFAKILLPSSPSSQV</sequence>
<dbReference type="AlphaFoldDB" id="A0A9W7GF31"/>
<dbReference type="GO" id="GO:0003824">
    <property type="term" value="F:catalytic activity"/>
    <property type="evidence" value="ECO:0007669"/>
    <property type="project" value="InterPro"/>
</dbReference>
<comment type="caution">
    <text evidence="2">The sequence shown here is derived from an EMBL/GenBank/DDBJ whole genome shotgun (WGS) entry which is preliminary data.</text>
</comment>